<dbReference type="InterPro" id="IPR003339">
    <property type="entry name" value="ABC/ECF_trnsptr_transmembrane"/>
</dbReference>
<proteinExistence type="predicted"/>
<feature type="transmembrane region" description="Helical" evidence="5">
    <location>
        <begin position="50"/>
        <end position="68"/>
    </location>
</feature>
<dbReference type="RefSeq" id="WP_056978699.1">
    <property type="nucleotide sequence ID" value="NZ_AYZR01000009.1"/>
</dbReference>
<dbReference type="Pfam" id="PF02361">
    <property type="entry name" value="CbiQ"/>
    <property type="match status" value="1"/>
</dbReference>
<evidence type="ECO:0000256" key="4">
    <source>
        <dbReference type="ARBA" id="ARBA00023136"/>
    </source>
</evidence>
<feature type="transmembrane region" description="Helical" evidence="5">
    <location>
        <begin position="74"/>
        <end position="93"/>
    </location>
</feature>
<feature type="transmembrane region" description="Helical" evidence="5">
    <location>
        <begin position="12"/>
        <end position="38"/>
    </location>
</feature>
<reference evidence="6 7" key="1">
    <citation type="journal article" date="2015" name="Genome Announc.">
        <title>Expanding the biotechnology potential of lactobacilli through comparative genomics of 213 strains and associated genera.</title>
        <authorList>
            <person name="Sun Z."/>
            <person name="Harris H.M."/>
            <person name="McCann A."/>
            <person name="Guo C."/>
            <person name="Argimon S."/>
            <person name="Zhang W."/>
            <person name="Yang X."/>
            <person name="Jeffery I.B."/>
            <person name="Cooney J.C."/>
            <person name="Kagawa T.F."/>
            <person name="Liu W."/>
            <person name="Song Y."/>
            <person name="Salvetti E."/>
            <person name="Wrobel A."/>
            <person name="Rasinkangas P."/>
            <person name="Parkhill J."/>
            <person name="Rea M.C."/>
            <person name="O'Sullivan O."/>
            <person name="Ritari J."/>
            <person name="Douillard F.P."/>
            <person name="Paul Ross R."/>
            <person name="Yang R."/>
            <person name="Briner A.E."/>
            <person name="Felis G.E."/>
            <person name="de Vos W.M."/>
            <person name="Barrangou R."/>
            <person name="Klaenhammer T.R."/>
            <person name="Caufield P.W."/>
            <person name="Cui Y."/>
            <person name="Zhang H."/>
            <person name="O'Toole P.W."/>
        </authorList>
    </citation>
    <scope>NUCLEOTIDE SEQUENCE [LARGE SCALE GENOMIC DNA]</scope>
    <source>
        <strain evidence="6 7">DSM 24302</strain>
    </source>
</reference>
<dbReference type="EMBL" id="AYZR01000009">
    <property type="protein sequence ID" value="KRM93241.1"/>
    <property type="molecule type" value="Genomic_DNA"/>
</dbReference>
<sequence>MNAGLKLLLTIWIAIEISFVTNLTVNLVVIGVSLIILLFTKIKWQSLFKLFFWPLFPAAGLLVSQLFYGNGGPLFAWILFTRIYAYVLVGAIFTETTDLTTLALTLEQNFHLPAKFAYGVLAAFNLLPKIVEQVKTIKTAGLMRGVVLHFWSPQLYFKAILASISWSENLAEAMTSHGFVEGQRRSHRYPTRLNYLDWGLFIAVIIAFQLLIWVATNSQSLF</sequence>
<dbReference type="Proteomes" id="UP000051256">
    <property type="component" value="Unassembled WGS sequence"/>
</dbReference>
<dbReference type="AlphaFoldDB" id="A0A0R2CYY8"/>
<evidence type="ECO:0000256" key="5">
    <source>
        <dbReference type="SAM" id="Phobius"/>
    </source>
</evidence>
<comment type="subcellular location">
    <subcellularLocation>
        <location evidence="1">Membrane</location>
        <topology evidence="1">Multi-pass membrane protein</topology>
    </subcellularLocation>
</comment>
<keyword evidence="3 5" id="KW-1133">Transmembrane helix</keyword>
<protein>
    <submittedName>
        <fullName evidence="6">ABC transporter</fullName>
    </submittedName>
</protein>
<feature type="transmembrane region" description="Helical" evidence="5">
    <location>
        <begin position="195"/>
        <end position="216"/>
    </location>
</feature>
<accession>A0A0R2CYY8</accession>
<dbReference type="PATRIC" id="fig|1423802.4.peg.919"/>
<evidence type="ECO:0000313" key="6">
    <source>
        <dbReference type="EMBL" id="KRM93241.1"/>
    </source>
</evidence>
<dbReference type="STRING" id="1423802.FC56_GL000906"/>
<name>A0A0R2CYY8_9LACO</name>
<evidence type="ECO:0000256" key="3">
    <source>
        <dbReference type="ARBA" id="ARBA00022989"/>
    </source>
</evidence>
<evidence type="ECO:0000313" key="7">
    <source>
        <dbReference type="Proteomes" id="UP000051256"/>
    </source>
</evidence>
<keyword evidence="7" id="KW-1185">Reference proteome</keyword>
<dbReference type="GO" id="GO:0005886">
    <property type="term" value="C:plasma membrane"/>
    <property type="evidence" value="ECO:0007669"/>
    <property type="project" value="UniProtKB-ARBA"/>
</dbReference>
<keyword evidence="2 5" id="KW-0812">Transmembrane</keyword>
<evidence type="ECO:0000256" key="1">
    <source>
        <dbReference type="ARBA" id="ARBA00004141"/>
    </source>
</evidence>
<evidence type="ECO:0000256" key="2">
    <source>
        <dbReference type="ARBA" id="ARBA00022692"/>
    </source>
</evidence>
<organism evidence="6 7">
    <name type="scientific">Lentilactobacillus senioris DSM 24302 = JCM 17472</name>
    <dbReference type="NCBI Taxonomy" id="1423802"/>
    <lineage>
        <taxon>Bacteria</taxon>
        <taxon>Bacillati</taxon>
        <taxon>Bacillota</taxon>
        <taxon>Bacilli</taxon>
        <taxon>Lactobacillales</taxon>
        <taxon>Lactobacillaceae</taxon>
        <taxon>Lentilactobacillus</taxon>
    </lineage>
</organism>
<gene>
    <name evidence="6" type="ORF">FC56_GL000906</name>
</gene>
<dbReference type="CDD" id="cd16914">
    <property type="entry name" value="EcfT"/>
    <property type="match status" value="1"/>
</dbReference>
<keyword evidence="4 5" id="KW-0472">Membrane</keyword>
<comment type="caution">
    <text evidence="6">The sequence shown here is derived from an EMBL/GenBank/DDBJ whole genome shotgun (WGS) entry which is preliminary data.</text>
</comment>